<dbReference type="InterPro" id="IPR001878">
    <property type="entry name" value="Znf_CCHC"/>
</dbReference>
<feature type="compositionally biased region" description="Acidic residues" evidence="2">
    <location>
        <begin position="517"/>
        <end position="530"/>
    </location>
</feature>
<dbReference type="Proteomes" id="UP001487740">
    <property type="component" value="Unassembled WGS sequence"/>
</dbReference>
<feature type="compositionally biased region" description="Basic and acidic residues" evidence="2">
    <location>
        <begin position="60"/>
        <end position="73"/>
    </location>
</feature>
<feature type="compositionally biased region" description="Basic residues" evidence="2">
    <location>
        <begin position="471"/>
        <end position="481"/>
    </location>
</feature>
<reference evidence="4 5" key="1">
    <citation type="submission" date="2023-03" db="EMBL/GenBank/DDBJ databases">
        <title>High-quality genome of Scylla paramamosain provides insights in environmental adaptation.</title>
        <authorList>
            <person name="Zhang L."/>
        </authorList>
    </citation>
    <scope>NUCLEOTIDE SEQUENCE [LARGE SCALE GENOMIC DNA]</scope>
    <source>
        <strain evidence="4">LZ_2023a</strain>
        <tissue evidence="4">Muscle</tissue>
    </source>
</reference>
<evidence type="ECO:0000313" key="5">
    <source>
        <dbReference type="Proteomes" id="UP001487740"/>
    </source>
</evidence>
<organism evidence="4 5">
    <name type="scientific">Scylla paramamosain</name>
    <name type="common">Mud crab</name>
    <dbReference type="NCBI Taxonomy" id="85552"/>
    <lineage>
        <taxon>Eukaryota</taxon>
        <taxon>Metazoa</taxon>
        <taxon>Ecdysozoa</taxon>
        <taxon>Arthropoda</taxon>
        <taxon>Crustacea</taxon>
        <taxon>Multicrustacea</taxon>
        <taxon>Malacostraca</taxon>
        <taxon>Eumalacostraca</taxon>
        <taxon>Eucarida</taxon>
        <taxon>Decapoda</taxon>
        <taxon>Pleocyemata</taxon>
        <taxon>Brachyura</taxon>
        <taxon>Eubrachyura</taxon>
        <taxon>Portunoidea</taxon>
        <taxon>Portunidae</taxon>
        <taxon>Portuninae</taxon>
        <taxon>Scylla</taxon>
    </lineage>
</organism>
<dbReference type="SMART" id="SM00343">
    <property type="entry name" value="ZnF_C2HC"/>
    <property type="match status" value="1"/>
</dbReference>
<feature type="domain" description="CCHC-type" evidence="3">
    <location>
        <begin position="636"/>
        <end position="651"/>
    </location>
</feature>
<proteinExistence type="predicted"/>
<dbReference type="Gene3D" id="4.10.60.10">
    <property type="entry name" value="Zinc finger, CCHC-type"/>
    <property type="match status" value="1"/>
</dbReference>
<keyword evidence="5" id="KW-1185">Reference proteome</keyword>
<dbReference type="SUPFAM" id="SSF57756">
    <property type="entry name" value="Retrovirus zinc finger-like domains"/>
    <property type="match status" value="1"/>
</dbReference>
<evidence type="ECO:0000259" key="3">
    <source>
        <dbReference type="PROSITE" id="PS50158"/>
    </source>
</evidence>
<dbReference type="InterPro" id="IPR036875">
    <property type="entry name" value="Znf_CCHC_sf"/>
</dbReference>
<comment type="caution">
    <text evidence="4">The sequence shown here is derived from an EMBL/GenBank/DDBJ whole genome shotgun (WGS) entry which is preliminary data.</text>
</comment>
<gene>
    <name evidence="4" type="ORF">O3P69_017500</name>
</gene>
<keyword evidence="1" id="KW-0862">Zinc</keyword>
<sequence>MGEEDVSPRQRLVQAKQRIKTWEGEYKATYGCAPDREAMAQAPEDVRHAYKTYRHYRKAAENSSLREAKRSIGGDEEALNHSSLGDLAGRVSCGDLDRIQESTTGQEVVAGTPDPAELLTKDSEGSYRPPPKEKEAQKETSLYSKMAENLRAKSTIKMRKSLSRTSSLNRSQSRPLLSRSFSQPSACSESNDASSELRLCCNGDSSIDKMKVDEEETLQESTSTPNAENTEVFASSFDGTVDELRPLSVFDALEPFTRPPVTQPISVLSALGQTRTSGLLGVKKRASLNLGWVARCTGTPVEDTIASEQTMPQDSWKMKLINKGLAVRNPRKKAANNAASKRTKKKVDPPLPTQSKAGRVLRTRSTRNAAKPNYTDLSDDEVGSVGGTSSQRGKGRGRFVDEDELWQDMGEREELDEEFEAEESMSNAVDEELGSFQSEPVGEAVCGRKRKKETIEELEEKGKIQCQWPPPKKKRIARKKAAAGGSSKKAGKENLPKIKRTSPKTKRTVRKRKKIEPEEEEEEEDEEEVDSPAIPTQPSNSTPSLEYDETEDIESHGTKTTKARGRYLTGEERMMKKISSGTINNNFVRINLKKKVFVRGKKMMTGGKYRRQEWKKKQMMKSAESGNAAATKNLTCFKCGDFGHWARMCPREER</sequence>
<feature type="region of interest" description="Disordered" evidence="2">
    <location>
        <begin position="99"/>
        <end position="194"/>
    </location>
</feature>
<accession>A0AAW0TWJ9</accession>
<feature type="region of interest" description="Disordered" evidence="2">
    <location>
        <begin position="329"/>
        <end position="563"/>
    </location>
</feature>
<dbReference type="GO" id="GO:0008270">
    <property type="term" value="F:zinc ion binding"/>
    <property type="evidence" value="ECO:0007669"/>
    <property type="project" value="UniProtKB-KW"/>
</dbReference>
<dbReference type="GO" id="GO:0003676">
    <property type="term" value="F:nucleic acid binding"/>
    <property type="evidence" value="ECO:0007669"/>
    <property type="project" value="InterPro"/>
</dbReference>
<feature type="compositionally biased region" description="Polar residues" evidence="2">
    <location>
        <begin position="534"/>
        <end position="544"/>
    </location>
</feature>
<evidence type="ECO:0000313" key="4">
    <source>
        <dbReference type="EMBL" id="KAK8391921.1"/>
    </source>
</evidence>
<dbReference type="EMBL" id="JARAKH010000023">
    <property type="protein sequence ID" value="KAK8391921.1"/>
    <property type="molecule type" value="Genomic_DNA"/>
</dbReference>
<keyword evidence="1" id="KW-0479">Metal-binding</keyword>
<evidence type="ECO:0000256" key="1">
    <source>
        <dbReference type="PROSITE-ProRule" id="PRU00047"/>
    </source>
</evidence>
<feature type="compositionally biased region" description="Basic and acidic residues" evidence="2">
    <location>
        <begin position="119"/>
        <end position="138"/>
    </location>
</feature>
<name>A0AAW0TWJ9_SCYPA</name>
<feature type="compositionally biased region" description="Polar residues" evidence="2">
    <location>
        <begin position="163"/>
        <end position="194"/>
    </location>
</feature>
<evidence type="ECO:0000256" key="2">
    <source>
        <dbReference type="SAM" id="MobiDB-lite"/>
    </source>
</evidence>
<dbReference type="PROSITE" id="PS50158">
    <property type="entry name" value="ZF_CCHC"/>
    <property type="match status" value="1"/>
</dbReference>
<dbReference type="AlphaFoldDB" id="A0AAW0TWJ9"/>
<feature type="compositionally biased region" description="Acidic residues" evidence="2">
    <location>
        <begin position="401"/>
        <end position="433"/>
    </location>
</feature>
<feature type="region of interest" description="Disordered" evidence="2">
    <location>
        <begin position="60"/>
        <end position="87"/>
    </location>
</feature>
<protein>
    <recommendedName>
        <fullName evidence="3">CCHC-type domain-containing protein</fullName>
    </recommendedName>
</protein>
<keyword evidence="1" id="KW-0863">Zinc-finger</keyword>
<dbReference type="Gene3D" id="1.10.10.1460">
    <property type="match status" value="1"/>
</dbReference>
<dbReference type="Pfam" id="PF00098">
    <property type="entry name" value="zf-CCHC"/>
    <property type="match status" value="1"/>
</dbReference>
<feature type="compositionally biased region" description="Basic residues" evidence="2">
    <location>
        <begin position="497"/>
        <end position="514"/>
    </location>
</feature>